<dbReference type="EC" id="2.3.2.27" evidence="2"/>
<dbReference type="OMA" id="DCVIVGF"/>
<evidence type="ECO:0000256" key="2">
    <source>
        <dbReference type="ARBA" id="ARBA00012483"/>
    </source>
</evidence>
<feature type="compositionally biased region" description="Basic and acidic residues" evidence="6">
    <location>
        <begin position="554"/>
        <end position="582"/>
    </location>
</feature>
<evidence type="ECO:0000256" key="6">
    <source>
        <dbReference type="SAM" id="MobiDB-lite"/>
    </source>
</evidence>
<feature type="compositionally biased region" description="Polar residues" evidence="6">
    <location>
        <begin position="383"/>
        <end position="394"/>
    </location>
</feature>
<dbReference type="GO" id="GO:0006513">
    <property type="term" value="P:protein monoubiquitination"/>
    <property type="evidence" value="ECO:0007669"/>
    <property type="project" value="TreeGrafter"/>
</dbReference>
<dbReference type="GO" id="GO:0061630">
    <property type="term" value="F:ubiquitin protein ligase activity"/>
    <property type="evidence" value="ECO:0007669"/>
    <property type="project" value="UniProtKB-EC"/>
</dbReference>
<name>A0A3Q3DRP9_HIPCM</name>
<accession>A0A3Q3DRP9</accession>
<dbReference type="PANTHER" id="PTHR46077">
    <property type="entry name" value="E3 UBIQUITIN-PROTEIN LIGASE TOPORS"/>
    <property type="match status" value="1"/>
</dbReference>
<keyword evidence="5" id="KW-0804">Transcription</keyword>
<organism evidence="7 8">
    <name type="scientific">Hippocampus comes</name>
    <name type="common">Tiger tail seahorse</name>
    <dbReference type="NCBI Taxonomy" id="109280"/>
    <lineage>
        <taxon>Eukaryota</taxon>
        <taxon>Metazoa</taxon>
        <taxon>Chordata</taxon>
        <taxon>Craniata</taxon>
        <taxon>Vertebrata</taxon>
        <taxon>Euteleostomi</taxon>
        <taxon>Actinopterygii</taxon>
        <taxon>Neopterygii</taxon>
        <taxon>Teleostei</taxon>
        <taxon>Neoteleostei</taxon>
        <taxon>Acanthomorphata</taxon>
        <taxon>Syngnathiaria</taxon>
        <taxon>Syngnathiformes</taxon>
        <taxon>Syngnathoidei</taxon>
        <taxon>Syngnathidae</taxon>
        <taxon>Hippocampus</taxon>
    </lineage>
</organism>
<proteinExistence type="predicted"/>
<feature type="region of interest" description="Disordered" evidence="6">
    <location>
        <begin position="369"/>
        <end position="643"/>
    </location>
</feature>
<feature type="compositionally biased region" description="Low complexity" evidence="6">
    <location>
        <begin position="526"/>
        <end position="537"/>
    </location>
</feature>
<feature type="compositionally biased region" description="Basic residues" evidence="6">
    <location>
        <begin position="585"/>
        <end position="606"/>
    </location>
</feature>
<feature type="compositionally biased region" description="Basic residues" evidence="6">
    <location>
        <begin position="498"/>
        <end position="511"/>
    </location>
</feature>
<evidence type="ECO:0000256" key="4">
    <source>
        <dbReference type="ARBA" id="ARBA00023015"/>
    </source>
</evidence>
<dbReference type="Ensembl" id="ENSHCOT00000010296.1">
    <property type="protein sequence ID" value="ENSHCOP00000018815.1"/>
    <property type="gene ID" value="ENSHCOG00000003662.1"/>
</dbReference>
<dbReference type="GeneTree" id="ENSGT00530000064170"/>
<evidence type="ECO:0000313" key="7">
    <source>
        <dbReference type="Ensembl" id="ENSHCOP00000018815.1"/>
    </source>
</evidence>
<reference evidence="7" key="2">
    <citation type="submission" date="2025-09" db="UniProtKB">
        <authorList>
            <consortium name="Ensembl"/>
        </authorList>
    </citation>
    <scope>IDENTIFICATION</scope>
</reference>
<sequence length="655" mass="74858">MRVKSLSLKCGQVPCARGSLDLKLTPDSLLTNGSFGMFGGVRFRYRTTLTGVQRQRWGRTSPPPDNGVLFESTANPPQQQQTRYIRHVMMRMAAKRRAASEGRTLHNIRELEMVNFRRELYRQGLRVRTVRDGGRSRDTSAEFYRKNPACLHRLIPWLKRELVVLYGAHGSLVNIVQHIIMSRITCVDMEDRAIQEELWPFLQGRTEHFLHEFISFAKSPFNMDAYDQHATYEGSAHSSNSDISSNSSVIAISEDEDVDLEPPRTPGYATSNLSRSLWDDETPGPSYSTTTEQSRTGMESVHDSDSDSSFEEEAQDTPISPPQQGNTAHIQVDECLSSESDDCVIVGFIKPRTERTPELVQLSSDEYWSDDAKEAPPPLYVGFNSNSPSASPRSEPTDADHRHHLDTKERLGTLKSKVCMASRESERKDRGGSEQSSRKREPKDRKHKRKRSSAERRRRSRSPVNYHIRERDYSCSDRRDGKSDSKYKRKESDFNRQASRKHSDRRYRSRSRSRESRRRDRRMSRSRSGTCSTSPSTRRSRHEKPGGKRKYKTRHLENRSSPRDVTPETEAKTTDGKDERSPSVRGKRHKKKKKKKHKKKSRRHRSAERLSPTPITIESNSDHADGTCGGTSSKEPSPFNAAADELNDSLCGFVL</sequence>
<dbReference type="AlphaFoldDB" id="A0A3Q3DRP9"/>
<feature type="compositionally biased region" description="Acidic residues" evidence="6">
    <location>
        <begin position="306"/>
        <end position="315"/>
    </location>
</feature>
<feature type="compositionally biased region" description="Basic and acidic residues" evidence="6">
    <location>
        <begin position="395"/>
        <end position="412"/>
    </location>
</feature>
<dbReference type="STRING" id="109280.ENSHCOP00000018815"/>
<evidence type="ECO:0000256" key="5">
    <source>
        <dbReference type="ARBA" id="ARBA00023163"/>
    </source>
</evidence>
<keyword evidence="8" id="KW-1185">Reference proteome</keyword>
<feature type="region of interest" description="Disordered" evidence="6">
    <location>
        <begin position="255"/>
        <end position="328"/>
    </location>
</feature>
<feature type="compositionally biased region" description="Basic residues" evidence="6">
    <location>
        <begin position="538"/>
        <end position="553"/>
    </location>
</feature>
<feature type="compositionally biased region" description="Basic and acidic residues" evidence="6">
    <location>
        <begin position="423"/>
        <end position="444"/>
    </location>
</feature>
<dbReference type="Proteomes" id="UP000264820">
    <property type="component" value="Unplaced"/>
</dbReference>
<protein>
    <recommendedName>
        <fullName evidence="2">RING-type E3 ubiquitin transferase</fullName>
        <ecNumber evidence="2">2.3.2.27</ecNumber>
    </recommendedName>
</protein>
<feature type="compositionally biased region" description="Basic residues" evidence="6">
    <location>
        <begin position="445"/>
        <end position="461"/>
    </location>
</feature>
<dbReference type="GO" id="GO:0000209">
    <property type="term" value="P:protein polyubiquitination"/>
    <property type="evidence" value="ECO:0007669"/>
    <property type="project" value="TreeGrafter"/>
</dbReference>
<evidence type="ECO:0000256" key="1">
    <source>
        <dbReference type="ARBA" id="ARBA00000900"/>
    </source>
</evidence>
<feature type="compositionally biased region" description="Basic and acidic residues" evidence="6">
    <location>
        <begin position="467"/>
        <end position="494"/>
    </location>
</feature>
<reference evidence="7" key="1">
    <citation type="submission" date="2025-08" db="UniProtKB">
        <authorList>
            <consortium name="Ensembl"/>
        </authorList>
    </citation>
    <scope>IDENTIFICATION</scope>
</reference>
<comment type="catalytic activity">
    <reaction evidence="1">
        <text>S-ubiquitinyl-[E2 ubiquitin-conjugating enzyme]-L-cysteine + [acceptor protein]-L-lysine = [E2 ubiquitin-conjugating enzyme]-L-cysteine + N(6)-ubiquitinyl-[acceptor protein]-L-lysine.</text>
        <dbReference type="EC" id="2.3.2.27"/>
    </reaction>
</comment>
<keyword evidence="4" id="KW-0805">Transcription regulation</keyword>
<feature type="compositionally biased region" description="Polar residues" evidence="6">
    <location>
        <begin position="285"/>
        <end position="297"/>
    </location>
</feature>
<evidence type="ECO:0000256" key="3">
    <source>
        <dbReference type="ARBA" id="ARBA00022679"/>
    </source>
</evidence>
<keyword evidence="3" id="KW-0808">Transferase</keyword>
<evidence type="ECO:0000313" key="8">
    <source>
        <dbReference type="Proteomes" id="UP000264820"/>
    </source>
</evidence>
<dbReference type="PANTHER" id="PTHR46077:SF1">
    <property type="entry name" value="TOP1 BINDING ARGININE_SERINE RICH PROTEIN, E3 UBIQUITIN LIGASE"/>
    <property type="match status" value="1"/>
</dbReference>